<protein>
    <submittedName>
        <fullName evidence="2">Uncharacterized protein</fullName>
    </submittedName>
</protein>
<reference evidence="2" key="1">
    <citation type="submission" date="2021-01" db="EMBL/GenBank/DDBJ databases">
        <authorList>
            <person name="Bezrukov I."/>
        </authorList>
    </citation>
    <scope>NUCLEOTIDE SEQUENCE</scope>
</reference>
<evidence type="ECO:0000313" key="3">
    <source>
        <dbReference type="Proteomes" id="UP000682877"/>
    </source>
</evidence>
<feature type="region of interest" description="Disordered" evidence="1">
    <location>
        <begin position="1"/>
        <end position="30"/>
    </location>
</feature>
<keyword evidence="3" id="KW-1185">Reference proteome</keyword>
<feature type="compositionally biased region" description="Basic and acidic residues" evidence="1">
    <location>
        <begin position="1"/>
        <end position="21"/>
    </location>
</feature>
<accession>A0A8S2A0R7</accession>
<dbReference type="Proteomes" id="UP000682877">
    <property type="component" value="Chromosome 4"/>
</dbReference>
<dbReference type="AlphaFoldDB" id="A0A8S2A0R7"/>
<evidence type="ECO:0000256" key="1">
    <source>
        <dbReference type="SAM" id="MobiDB-lite"/>
    </source>
</evidence>
<sequence length="190" mass="21414">MLQNKGKELSFRRKNTGEEAMRQSPVRLSGEKQTAMVISNSFSGLEGEVEAQELNFPGGNVAREENKENEDILNISMQEVKQEFSLLGKLIVEHENVGRARGAYKFSGTGEIGEIRQVQTREVEGELVGGLPQMMVHLWIWFPKRDNQTMLWMWANNNLPRTAKTPEGFTLLVKLWWQGDGSVTVASSCS</sequence>
<proteinExistence type="predicted"/>
<dbReference type="EMBL" id="LR999454">
    <property type="protein sequence ID" value="CAE6006785.1"/>
    <property type="molecule type" value="Genomic_DNA"/>
</dbReference>
<gene>
    <name evidence="2" type="ORF">AARE701A_LOCUS9483</name>
</gene>
<name>A0A8S2A0R7_ARAAE</name>
<organism evidence="2 3">
    <name type="scientific">Arabidopsis arenosa</name>
    <name type="common">Sand rock-cress</name>
    <name type="synonym">Cardaminopsis arenosa</name>
    <dbReference type="NCBI Taxonomy" id="38785"/>
    <lineage>
        <taxon>Eukaryota</taxon>
        <taxon>Viridiplantae</taxon>
        <taxon>Streptophyta</taxon>
        <taxon>Embryophyta</taxon>
        <taxon>Tracheophyta</taxon>
        <taxon>Spermatophyta</taxon>
        <taxon>Magnoliopsida</taxon>
        <taxon>eudicotyledons</taxon>
        <taxon>Gunneridae</taxon>
        <taxon>Pentapetalae</taxon>
        <taxon>rosids</taxon>
        <taxon>malvids</taxon>
        <taxon>Brassicales</taxon>
        <taxon>Brassicaceae</taxon>
        <taxon>Camelineae</taxon>
        <taxon>Arabidopsis</taxon>
    </lineage>
</organism>
<evidence type="ECO:0000313" key="2">
    <source>
        <dbReference type="EMBL" id="CAE6006785.1"/>
    </source>
</evidence>